<dbReference type="AlphaFoldDB" id="A2BN15"/>
<proteinExistence type="inferred from homology"/>
<dbReference type="PRINTS" id="PR00081">
    <property type="entry name" value="GDHRDH"/>
</dbReference>
<name>A2BN15_HYPBU</name>
<keyword evidence="5" id="KW-1185">Reference proteome</keyword>
<evidence type="ECO:0000256" key="2">
    <source>
        <dbReference type="ARBA" id="ARBA00023002"/>
    </source>
</evidence>
<dbReference type="InterPro" id="IPR036291">
    <property type="entry name" value="NAD(P)-bd_dom_sf"/>
</dbReference>
<dbReference type="FunFam" id="3.40.50.720:FF:000173">
    <property type="entry name" value="3-oxoacyl-[acyl-carrier protein] reductase"/>
    <property type="match status" value="1"/>
</dbReference>
<keyword evidence="2" id="KW-0560">Oxidoreductase</keyword>
<protein>
    <submittedName>
        <fullName evidence="4">Short chain dehydrogenase</fullName>
    </submittedName>
</protein>
<dbReference type="STRING" id="415426.Hbut_1555"/>
<dbReference type="InterPro" id="IPR050259">
    <property type="entry name" value="SDR"/>
</dbReference>
<dbReference type="SUPFAM" id="SSF51735">
    <property type="entry name" value="NAD(P)-binding Rossmann-fold domains"/>
    <property type="match status" value="1"/>
</dbReference>
<dbReference type="Proteomes" id="UP000002593">
    <property type="component" value="Chromosome"/>
</dbReference>
<evidence type="ECO:0000313" key="4">
    <source>
        <dbReference type="EMBL" id="ABM81376.1"/>
    </source>
</evidence>
<accession>A2BN15</accession>
<evidence type="ECO:0000313" key="5">
    <source>
        <dbReference type="Proteomes" id="UP000002593"/>
    </source>
</evidence>
<dbReference type="EMBL" id="CP000493">
    <property type="protein sequence ID" value="ABM81376.1"/>
    <property type="molecule type" value="Genomic_DNA"/>
</dbReference>
<evidence type="ECO:0000259" key="3">
    <source>
        <dbReference type="SMART" id="SM00822"/>
    </source>
</evidence>
<dbReference type="eggNOG" id="arCOG01259">
    <property type="taxonomic scope" value="Archaea"/>
</dbReference>
<sequence>MALAPQQLEEARSATRLEVREEEPTGYVLVTGSSRGIGRAIALRFASEGYAVAITYKSDQQKALETAERARRLGAADVVVLKMDVTSPESVQEAYRVLESRWPHLNVLINNAGILHVGGIEETSLEDWERVIKVNLTGVFIVTKTFLPMLRRAPWASIVNLASIAGQTGNIVASAAYAASKAGVIGLTRRLAVELAPYGIRVNAVAPSFVETDMVRSFIDTPEKRKRIEELHPLRMIIQPEDVAEAVYFLATPASRAITGQVLGVNAGRLTC</sequence>
<dbReference type="InterPro" id="IPR002347">
    <property type="entry name" value="SDR_fam"/>
</dbReference>
<reference evidence="4 5" key="1">
    <citation type="journal article" date="2007" name="Archaea">
        <title>The genome of Hyperthermus butylicus: a sulfur-reducing, peptide fermenting, neutrophilic Crenarchaeote growing up to 108 degrees C.</title>
        <authorList>
            <person name="Brugger K."/>
            <person name="Chen L."/>
            <person name="Stark M."/>
            <person name="Zibat A."/>
            <person name="Redder P."/>
            <person name="Ruepp A."/>
            <person name="Awayez M."/>
            <person name="She Q."/>
            <person name="Garrett R.A."/>
            <person name="Klenk H.P."/>
        </authorList>
    </citation>
    <scope>NUCLEOTIDE SEQUENCE [LARGE SCALE GENOMIC DNA]</scope>
    <source>
        <strain evidence="5">DSM 5456 / JCM 9403 / PLM1-5</strain>
    </source>
</reference>
<dbReference type="PRINTS" id="PR00080">
    <property type="entry name" value="SDRFAMILY"/>
</dbReference>
<dbReference type="SMART" id="SM00822">
    <property type="entry name" value="PKS_KR"/>
    <property type="match status" value="1"/>
</dbReference>
<feature type="domain" description="Ketoreductase" evidence="3">
    <location>
        <begin position="26"/>
        <end position="208"/>
    </location>
</feature>
<comment type="similarity">
    <text evidence="1">Belongs to the short-chain dehydrogenases/reductases (SDR) family.</text>
</comment>
<dbReference type="InterPro" id="IPR057326">
    <property type="entry name" value="KR_dom"/>
</dbReference>
<dbReference type="KEGG" id="hbu:Hbut_1555"/>
<dbReference type="HOGENOM" id="CLU_010194_1_2_2"/>
<dbReference type="Gene3D" id="3.40.50.720">
    <property type="entry name" value="NAD(P)-binding Rossmann-like Domain"/>
    <property type="match status" value="1"/>
</dbReference>
<evidence type="ECO:0000256" key="1">
    <source>
        <dbReference type="ARBA" id="ARBA00006484"/>
    </source>
</evidence>
<dbReference type="CDD" id="cd05233">
    <property type="entry name" value="SDR_c"/>
    <property type="match status" value="1"/>
</dbReference>
<gene>
    <name evidence="4" type="ordered locus">Hbut_1555</name>
</gene>
<organism evidence="4 5">
    <name type="scientific">Hyperthermus butylicus (strain DSM 5456 / JCM 9403 / PLM1-5)</name>
    <dbReference type="NCBI Taxonomy" id="415426"/>
    <lineage>
        <taxon>Archaea</taxon>
        <taxon>Thermoproteota</taxon>
        <taxon>Thermoprotei</taxon>
        <taxon>Desulfurococcales</taxon>
        <taxon>Pyrodictiaceae</taxon>
        <taxon>Hyperthermus</taxon>
    </lineage>
</organism>
<dbReference type="GO" id="GO:0016491">
    <property type="term" value="F:oxidoreductase activity"/>
    <property type="evidence" value="ECO:0007669"/>
    <property type="project" value="UniProtKB-KW"/>
</dbReference>
<dbReference type="NCBIfam" id="NF009466">
    <property type="entry name" value="PRK12826.1-2"/>
    <property type="match status" value="1"/>
</dbReference>
<dbReference type="EnsemblBacteria" id="ABM81376">
    <property type="protein sequence ID" value="ABM81376"/>
    <property type="gene ID" value="Hbut_1555"/>
</dbReference>
<dbReference type="Pfam" id="PF13561">
    <property type="entry name" value="adh_short_C2"/>
    <property type="match status" value="1"/>
</dbReference>
<dbReference type="PANTHER" id="PTHR42879:SF2">
    <property type="entry name" value="3-OXOACYL-[ACYL-CARRIER-PROTEIN] REDUCTASE FABG"/>
    <property type="match status" value="1"/>
</dbReference>
<dbReference type="PANTHER" id="PTHR42879">
    <property type="entry name" value="3-OXOACYL-(ACYL-CARRIER-PROTEIN) REDUCTASE"/>
    <property type="match status" value="1"/>
</dbReference>